<keyword evidence="4" id="KW-1185">Reference proteome</keyword>
<proteinExistence type="predicted"/>
<dbReference type="Proteomes" id="UP000295418">
    <property type="component" value="Unassembled WGS sequence"/>
</dbReference>
<feature type="domain" description="SLH" evidence="2">
    <location>
        <begin position="663"/>
        <end position="724"/>
    </location>
</feature>
<name>A0A4R4EI40_9BACL</name>
<evidence type="ECO:0000259" key="2">
    <source>
        <dbReference type="PROSITE" id="PS51272"/>
    </source>
</evidence>
<dbReference type="Pfam" id="PF16244">
    <property type="entry name" value="DUF4901"/>
    <property type="match status" value="2"/>
</dbReference>
<evidence type="ECO:0000313" key="3">
    <source>
        <dbReference type="EMBL" id="TCZ78870.1"/>
    </source>
</evidence>
<reference evidence="3 4" key="1">
    <citation type="submission" date="2019-03" db="EMBL/GenBank/DDBJ databases">
        <authorList>
            <person name="Kim M.K.M."/>
        </authorList>
    </citation>
    <scope>NUCLEOTIDE SEQUENCE [LARGE SCALE GENOMIC DNA]</scope>
    <source>
        <strain evidence="3 4">18JY21-1</strain>
    </source>
</reference>
<comment type="caution">
    <text evidence="3">The sequence shown here is derived from an EMBL/GenBank/DDBJ whole genome shotgun (WGS) entry which is preliminary data.</text>
</comment>
<feature type="domain" description="SLH" evidence="2">
    <location>
        <begin position="725"/>
        <end position="787"/>
    </location>
</feature>
<keyword evidence="1" id="KW-0732">Signal</keyword>
<dbReference type="EMBL" id="SKFG01000004">
    <property type="protein sequence ID" value="TCZ78870.1"/>
    <property type="molecule type" value="Genomic_DNA"/>
</dbReference>
<feature type="chain" id="PRO_5020592376" evidence="1">
    <location>
        <begin position="30"/>
        <end position="787"/>
    </location>
</feature>
<feature type="signal peptide" evidence="1">
    <location>
        <begin position="1"/>
        <end position="29"/>
    </location>
</feature>
<dbReference type="Pfam" id="PF00395">
    <property type="entry name" value="SLH"/>
    <property type="match status" value="2"/>
</dbReference>
<evidence type="ECO:0000256" key="1">
    <source>
        <dbReference type="SAM" id="SignalP"/>
    </source>
</evidence>
<organism evidence="3 4">
    <name type="scientific">Paenibacillus albiflavus</name>
    <dbReference type="NCBI Taxonomy" id="2545760"/>
    <lineage>
        <taxon>Bacteria</taxon>
        <taxon>Bacillati</taxon>
        <taxon>Bacillota</taxon>
        <taxon>Bacilli</taxon>
        <taxon>Bacillales</taxon>
        <taxon>Paenibacillaceae</taxon>
        <taxon>Paenibacillus</taxon>
    </lineage>
</organism>
<protein>
    <submittedName>
        <fullName evidence="3">S-layer homology domain-containing protein</fullName>
    </submittedName>
</protein>
<sequence length="787" mass="88372">MIVKLLKMASTVAVASALLLSTAAPAVMAASTEVSTSEQTMIIDYPDGKTQRVVEAKLSKEQAIEIANKYIQIPSDYKLQSANLNSDWSNSGSSSSWYLNFTKQDGERTVGGISVNIDGNTGRLQNYNSYVNDPEYKPSFPPKVNFNNGKAIADKWLSSINPKEYEQIKYNDRYEEAVKPPLDGNVQYNYSYVRLVNGVPFPQDTVSVNVNGDGQVVSYYSNWTPNVKFEAKDNVIPLADALKIFRNKSQLSLLYQLPYQVQGEKKPYTAYMMDTFMLNAKSGEWWSPYGDTIAPSMDDKPISDKPLGNKPASNLKLTKDDAIKKVEQSFTIPQGYTLQNASYNEYFNPENNENMSNWSLSWSLSAPDKELTKRRVDSMVYANVNASTGEIMNYNYYVNNYDPLTGTTAPVEAKITVDQAKTKAIEFAKKMVPYYAHELVLANTQDPQVLLKDKNARTLEFNFKHVSDGVTIGYNNLTISIDKETGEITNYYANFSLTEYPTKKPSVITLDKAKDLLLSQYDVELAYVTEQKPMLLNDQRYALMVASGEIKPNTEVSKTPEAKLVYQLVSKYQREPFFLDAITGTWKSMSTGDQISLDKVKVVDIDNHWAKEALQLMLDYQALDIKNGKVSPDESITKGEMVKMLVITMNGGYSPDFYAMAARKNSFADVTNQSKYFAYVETALDRRLIDKADKFNPDQKMTRDDMATLIVRALGFDKLAQFSSMFNTSFTDVADVKNQGAAAIAIGLGIMTVDNGMFNPKKEVTRADAASAFYRYLQKRSLVQTNY</sequence>
<dbReference type="PROSITE" id="PS51272">
    <property type="entry name" value="SLH"/>
    <property type="match status" value="3"/>
</dbReference>
<evidence type="ECO:0000313" key="4">
    <source>
        <dbReference type="Proteomes" id="UP000295418"/>
    </source>
</evidence>
<dbReference type="InterPro" id="IPR001119">
    <property type="entry name" value="SLH_dom"/>
</dbReference>
<dbReference type="OrthoDB" id="2473368at2"/>
<gene>
    <name evidence="3" type="ORF">E0485_07305</name>
</gene>
<feature type="domain" description="SLH" evidence="2">
    <location>
        <begin position="597"/>
        <end position="659"/>
    </location>
</feature>
<accession>A0A4R4EI40</accession>
<dbReference type="InterPro" id="IPR032599">
    <property type="entry name" value="YcdB/YcdC_rep_domain"/>
</dbReference>
<dbReference type="AlphaFoldDB" id="A0A4R4EI40"/>